<name>A0A7Y0L072_9FIRM</name>
<dbReference type="EMBL" id="JABBVZ010000002">
    <property type="protein sequence ID" value="NMP20871.1"/>
    <property type="molecule type" value="Genomic_DNA"/>
</dbReference>
<keyword evidence="1" id="KW-0732">Signal</keyword>
<comment type="caution">
    <text evidence="2">The sequence shown here is derived from an EMBL/GenBank/DDBJ whole genome shotgun (WGS) entry which is preliminary data.</text>
</comment>
<sequence length="106" mass="11214">MSNRGRLHKILTIGVGLVVPLVGATAFAQTTTGTLTSAQMAQAAEAARNTEIVNTTTGYVTDSNAALKAQGLSAAEIAYVQNTIQKYDAGFSTILRIPDLIHHPFR</sequence>
<organism evidence="2 3">
    <name type="scientific">Sulfobacillus harzensis</name>
    <dbReference type="NCBI Taxonomy" id="2729629"/>
    <lineage>
        <taxon>Bacteria</taxon>
        <taxon>Bacillati</taxon>
        <taxon>Bacillota</taxon>
        <taxon>Clostridia</taxon>
        <taxon>Eubacteriales</taxon>
        <taxon>Clostridiales Family XVII. Incertae Sedis</taxon>
        <taxon>Sulfobacillus</taxon>
    </lineage>
</organism>
<evidence type="ECO:0000256" key="1">
    <source>
        <dbReference type="SAM" id="SignalP"/>
    </source>
</evidence>
<dbReference type="AlphaFoldDB" id="A0A7Y0L072"/>
<proteinExistence type="predicted"/>
<dbReference type="RefSeq" id="WP_169095652.1">
    <property type="nucleotide sequence ID" value="NZ_JABBVZ010000002.1"/>
</dbReference>
<reference evidence="2 3" key="1">
    <citation type="submission" date="2020-04" db="EMBL/GenBank/DDBJ databases">
        <authorList>
            <person name="Zhang R."/>
            <person name="Schippers A."/>
        </authorList>
    </citation>
    <scope>NUCLEOTIDE SEQUENCE [LARGE SCALE GENOMIC DNA]</scope>
    <source>
        <strain evidence="2 3">DSM 109850</strain>
    </source>
</reference>
<evidence type="ECO:0000313" key="2">
    <source>
        <dbReference type="EMBL" id="NMP20871.1"/>
    </source>
</evidence>
<gene>
    <name evidence="2" type="ORF">HIJ39_00665</name>
</gene>
<accession>A0A7Y0L072</accession>
<keyword evidence="3" id="KW-1185">Reference proteome</keyword>
<feature type="chain" id="PRO_5031021857" evidence="1">
    <location>
        <begin position="29"/>
        <end position="106"/>
    </location>
</feature>
<dbReference type="Proteomes" id="UP000533476">
    <property type="component" value="Unassembled WGS sequence"/>
</dbReference>
<feature type="signal peptide" evidence="1">
    <location>
        <begin position="1"/>
        <end position="28"/>
    </location>
</feature>
<protein>
    <submittedName>
        <fullName evidence="2">Uncharacterized protein</fullName>
    </submittedName>
</protein>
<evidence type="ECO:0000313" key="3">
    <source>
        <dbReference type="Proteomes" id="UP000533476"/>
    </source>
</evidence>